<dbReference type="AlphaFoldDB" id="A0ABD2WJG4"/>
<comment type="caution">
    <text evidence="2">The sequence shown here is derived from an EMBL/GenBank/DDBJ whole genome shotgun (WGS) entry which is preliminary data.</text>
</comment>
<evidence type="ECO:0000313" key="3">
    <source>
        <dbReference type="Proteomes" id="UP001627154"/>
    </source>
</evidence>
<gene>
    <name evidence="2" type="ORF">TKK_012545</name>
</gene>
<evidence type="ECO:0000313" key="2">
    <source>
        <dbReference type="EMBL" id="KAL3392835.1"/>
    </source>
</evidence>
<organism evidence="2 3">
    <name type="scientific">Trichogramma kaykai</name>
    <dbReference type="NCBI Taxonomy" id="54128"/>
    <lineage>
        <taxon>Eukaryota</taxon>
        <taxon>Metazoa</taxon>
        <taxon>Ecdysozoa</taxon>
        <taxon>Arthropoda</taxon>
        <taxon>Hexapoda</taxon>
        <taxon>Insecta</taxon>
        <taxon>Pterygota</taxon>
        <taxon>Neoptera</taxon>
        <taxon>Endopterygota</taxon>
        <taxon>Hymenoptera</taxon>
        <taxon>Apocrita</taxon>
        <taxon>Proctotrupomorpha</taxon>
        <taxon>Chalcidoidea</taxon>
        <taxon>Trichogrammatidae</taxon>
        <taxon>Trichogramma</taxon>
    </lineage>
</organism>
<name>A0ABD2WJG4_9HYME</name>
<dbReference type="EMBL" id="JBJJXI010000101">
    <property type="protein sequence ID" value="KAL3392835.1"/>
    <property type="molecule type" value="Genomic_DNA"/>
</dbReference>
<feature type="region of interest" description="Disordered" evidence="1">
    <location>
        <begin position="70"/>
        <end position="136"/>
    </location>
</feature>
<feature type="compositionally biased region" description="Polar residues" evidence="1">
    <location>
        <begin position="74"/>
        <end position="90"/>
    </location>
</feature>
<sequence length="136" mass="15295">MLAWKMTKIFEPPIDRRLRYFKKVFAKLKRTLNDKKMCNEVAKAIFVKPRIAGSKAHTRASLPLTRTFHKHESPTSVNYHRTGTKTTQDTAENEARSLGVVEDGCSIADGGGDDNDDDDDDVGAERNRASINMRIS</sequence>
<dbReference type="Proteomes" id="UP001627154">
    <property type="component" value="Unassembled WGS sequence"/>
</dbReference>
<accession>A0ABD2WJG4</accession>
<reference evidence="2 3" key="1">
    <citation type="journal article" date="2024" name="bioRxiv">
        <title>A reference genome for Trichogramma kaykai: A tiny desert-dwelling parasitoid wasp with competing sex-ratio distorters.</title>
        <authorList>
            <person name="Culotta J."/>
            <person name="Lindsey A.R."/>
        </authorList>
    </citation>
    <scope>NUCLEOTIDE SEQUENCE [LARGE SCALE GENOMIC DNA]</scope>
    <source>
        <strain evidence="2 3">KSX58</strain>
    </source>
</reference>
<protein>
    <submittedName>
        <fullName evidence="2">Uncharacterized protein</fullName>
    </submittedName>
</protein>
<feature type="compositionally biased region" description="Acidic residues" evidence="1">
    <location>
        <begin position="111"/>
        <end position="122"/>
    </location>
</feature>
<keyword evidence="3" id="KW-1185">Reference proteome</keyword>
<evidence type="ECO:0000256" key="1">
    <source>
        <dbReference type="SAM" id="MobiDB-lite"/>
    </source>
</evidence>
<proteinExistence type="predicted"/>